<gene>
    <name evidence="1" type="ORF">NQ314_010310</name>
</gene>
<dbReference type="EMBL" id="JANEYF010002844">
    <property type="protein sequence ID" value="KAJ8941665.1"/>
    <property type="molecule type" value="Genomic_DNA"/>
</dbReference>
<accession>A0AAV8XSN7</accession>
<dbReference type="Proteomes" id="UP001162156">
    <property type="component" value="Unassembled WGS sequence"/>
</dbReference>
<comment type="caution">
    <text evidence="1">The sequence shown here is derived from an EMBL/GenBank/DDBJ whole genome shotgun (WGS) entry which is preliminary data.</text>
</comment>
<protein>
    <submittedName>
        <fullName evidence="1">Uncharacterized protein</fullName>
    </submittedName>
</protein>
<organism evidence="1 2">
    <name type="scientific">Rhamnusium bicolor</name>
    <dbReference type="NCBI Taxonomy" id="1586634"/>
    <lineage>
        <taxon>Eukaryota</taxon>
        <taxon>Metazoa</taxon>
        <taxon>Ecdysozoa</taxon>
        <taxon>Arthropoda</taxon>
        <taxon>Hexapoda</taxon>
        <taxon>Insecta</taxon>
        <taxon>Pterygota</taxon>
        <taxon>Neoptera</taxon>
        <taxon>Endopterygota</taxon>
        <taxon>Coleoptera</taxon>
        <taxon>Polyphaga</taxon>
        <taxon>Cucujiformia</taxon>
        <taxon>Chrysomeloidea</taxon>
        <taxon>Cerambycidae</taxon>
        <taxon>Lepturinae</taxon>
        <taxon>Rhagiini</taxon>
        <taxon>Rhamnusium</taxon>
    </lineage>
</organism>
<name>A0AAV8XSN7_9CUCU</name>
<dbReference type="AlphaFoldDB" id="A0AAV8XSN7"/>
<evidence type="ECO:0000313" key="1">
    <source>
        <dbReference type="EMBL" id="KAJ8941665.1"/>
    </source>
</evidence>
<proteinExistence type="predicted"/>
<sequence>EPLVQDSSIHSYTRICESTPIYKVSNSCHAWFSRIVDGTHTSPRLQQHTIKTTAEQGTWASKQLQEALRNGEKVGQPSQCMKIYKYCPYTSQMMMTLLRIFGK</sequence>
<keyword evidence="2" id="KW-1185">Reference proteome</keyword>
<feature type="non-terminal residue" evidence="1">
    <location>
        <position position="1"/>
    </location>
</feature>
<evidence type="ECO:0000313" key="2">
    <source>
        <dbReference type="Proteomes" id="UP001162156"/>
    </source>
</evidence>
<reference evidence="1" key="1">
    <citation type="journal article" date="2023" name="Insect Mol. Biol.">
        <title>Genome sequencing provides insights into the evolution of gene families encoding plant cell wall-degrading enzymes in longhorned beetles.</title>
        <authorList>
            <person name="Shin N.R."/>
            <person name="Okamura Y."/>
            <person name="Kirsch R."/>
            <person name="Pauchet Y."/>
        </authorList>
    </citation>
    <scope>NUCLEOTIDE SEQUENCE</scope>
    <source>
        <strain evidence="1">RBIC_L_NR</strain>
    </source>
</reference>